<feature type="region of interest" description="Disordered" evidence="1">
    <location>
        <begin position="75"/>
        <end position="165"/>
    </location>
</feature>
<evidence type="ECO:0000313" key="2">
    <source>
        <dbReference type="EMBL" id="SFD66943.1"/>
    </source>
</evidence>
<organism evidence="2 3">
    <name type="scientific">Roseivivax sediminis</name>
    <dbReference type="NCBI Taxonomy" id="936889"/>
    <lineage>
        <taxon>Bacteria</taxon>
        <taxon>Pseudomonadati</taxon>
        <taxon>Pseudomonadota</taxon>
        <taxon>Alphaproteobacteria</taxon>
        <taxon>Rhodobacterales</taxon>
        <taxon>Roseobacteraceae</taxon>
        <taxon>Roseivivax</taxon>
    </lineage>
</organism>
<protein>
    <submittedName>
        <fullName evidence="2">Uncharacterized protein</fullName>
    </submittedName>
</protein>
<gene>
    <name evidence="2" type="ORF">SAMN04515678_102203</name>
</gene>
<evidence type="ECO:0000313" key="3">
    <source>
        <dbReference type="Proteomes" id="UP000325289"/>
    </source>
</evidence>
<name>A0A1I1UDU1_9RHOB</name>
<feature type="compositionally biased region" description="Basic and acidic residues" evidence="1">
    <location>
        <begin position="138"/>
        <end position="150"/>
    </location>
</feature>
<feature type="region of interest" description="Disordered" evidence="1">
    <location>
        <begin position="266"/>
        <end position="285"/>
    </location>
</feature>
<evidence type="ECO:0000256" key="1">
    <source>
        <dbReference type="SAM" id="MobiDB-lite"/>
    </source>
</evidence>
<feature type="compositionally biased region" description="Basic residues" evidence="1">
    <location>
        <begin position="271"/>
        <end position="285"/>
    </location>
</feature>
<sequence length="378" mass="43282">MFPCLRRQRQYAIQFRRSGRPWPRLQPPRSTGAIHRWQRLEPDPAAAHRPPVHLARRSPRPQPVAHAILARRRACARHRRTTPPERLSAPAAYPPRPGARPMVPPGSEYPPSRLAPDRSGRSRTDRFFRSLQPRFRRTREPFRSARRAEAPRPLQDPCGRQAAGHRYSPAPQVLALPSYDPHVHRFGQRLFSPWAAAWVRSSRIENACAGGPYAQRPRLLSPPDPGPKRLEMQFAVQRQIRFHHQDGHSLRRPSAATSPRLVRWIASRSRPAGRPRSSWHSRSRRRRRALCRSGWSLRPARNGPRNSIPPAPGPHVPWTGKPASTEPCSHPASTVSESCNPRFLRLFRNLGAPELLNIYRRKGACGKTDRWRELCKQS</sequence>
<feature type="compositionally biased region" description="Pro residues" evidence="1">
    <location>
        <begin position="92"/>
        <end position="108"/>
    </location>
</feature>
<dbReference type="Proteomes" id="UP000325289">
    <property type="component" value="Unassembled WGS sequence"/>
</dbReference>
<accession>A0A1I1UDU1</accession>
<feature type="compositionally biased region" description="Basic and acidic residues" evidence="1">
    <location>
        <begin position="115"/>
        <end position="128"/>
    </location>
</feature>
<dbReference type="AlphaFoldDB" id="A0A1I1UDU1"/>
<dbReference type="EMBL" id="FOMS01000002">
    <property type="protein sequence ID" value="SFD66943.1"/>
    <property type="molecule type" value="Genomic_DNA"/>
</dbReference>
<proteinExistence type="predicted"/>
<reference evidence="2 3" key="1">
    <citation type="submission" date="2016-10" db="EMBL/GenBank/DDBJ databases">
        <authorList>
            <person name="Varghese N."/>
            <person name="Submissions S."/>
        </authorList>
    </citation>
    <scope>NUCLEOTIDE SEQUENCE [LARGE SCALE GENOMIC DNA]</scope>
    <source>
        <strain evidence="3">YIM D21,KCTC 23444,ACCC 10710</strain>
    </source>
</reference>
<keyword evidence="3" id="KW-1185">Reference proteome</keyword>
<feature type="region of interest" description="Disordered" evidence="1">
    <location>
        <begin position="292"/>
        <end position="332"/>
    </location>
</feature>